<evidence type="ECO:0000313" key="10">
    <source>
        <dbReference type="RefSeq" id="XP_005734879.1"/>
    </source>
</evidence>
<protein>
    <recommendedName>
        <fullName evidence="6">Cilia- and flagella-associated protein 263</fullName>
    </recommendedName>
</protein>
<dbReference type="AlphaFoldDB" id="A0A9Y3RHK8"/>
<dbReference type="Proteomes" id="UP000695023">
    <property type="component" value="Unplaced"/>
</dbReference>
<evidence type="ECO:0000256" key="7">
    <source>
        <dbReference type="SAM" id="Coils"/>
    </source>
</evidence>
<evidence type="ECO:0000256" key="1">
    <source>
        <dbReference type="ARBA" id="ARBA00004138"/>
    </source>
</evidence>
<keyword evidence="9" id="KW-1185">Reference proteome</keyword>
<evidence type="ECO:0000256" key="2">
    <source>
        <dbReference type="ARBA" id="ARBA00022794"/>
    </source>
</evidence>
<dbReference type="InterPro" id="IPR051885">
    <property type="entry name" value="CC_CF"/>
</dbReference>
<evidence type="ECO:0000259" key="8">
    <source>
        <dbReference type="Pfam" id="PF13870"/>
    </source>
</evidence>
<feature type="coiled-coil region" evidence="7">
    <location>
        <begin position="118"/>
        <end position="152"/>
    </location>
</feature>
<evidence type="ECO:0000256" key="4">
    <source>
        <dbReference type="ARBA" id="ARBA00023273"/>
    </source>
</evidence>
<evidence type="ECO:0000256" key="5">
    <source>
        <dbReference type="ARBA" id="ARBA00044506"/>
    </source>
</evidence>
<dbReference type="GO" id="GO:0060271">
    <property type="term" value="P:cilium assembly"/>
    <property type="evidence" value="ECO:0007669"/>
    <property type="project" value="TreeGrafter"/>
</dbReference>
<organism evidence="9 10">
    <name type="scientific">Pundamilia nyererei</name>
    <dbReference type="NCBI Taxonomy" id="303518"/>
    <lineage>
        <taxon>Eukaryota</taxon>
        <taxon>Metazoa</taxon>
        <taxon>Chordata</taxon>
        <taxon>Craniata</taxon>
        <taxon>Vertebrata</taxon>
        <taxon>Euteleostomi</taxon>
        <taxon>Actinopterygii</taxon>
        <taxon>Neopterygii</taxon>
        <taxon>Teleostei</taxon>
        <taxon>Neoteleostei</taxon>
        <taxon>Acanthomorphata</taxon>
        <taxon>Ovalentaria</taxon>
        <taxon>Cichlomorphae</taxon>
        <taxon>Cichliformes</taxon>
        <taxon>Cichlidae</taxon>
        <taxon>African cichlids</taxon>
        <taxon>Pseudocrenilabrinae</taxon>
        <taxon>Haplochromini</taxon>
        <taxon>Pundamilia</taxon>
    </lineage>
</organism>
<dbReference type="CTD" id="29070"/>
<evidence type="ECO:0000256" key="3">
    <source>
        <dbReference type="ARBA" id="ARBA00023054"/>
    </source>
</evidence>
<evidence type="ECO:0000256" key="6">
    <source>
        <dbReference type="ARBA" id="ARBA00044798"/>
    </source>
</evidence>
<dbReference type="PANTHER" id="PTHR15654">
    <property type="entry name" value="COILED-COIL DOMAIN-CONTAINING PROTEIN 113-RELATED"/>
    <property type="match status" value="1"/>
</dbReference>
<dbReference type="GO" id="GO:0005930">
    <property type="term" value="C:axoneme"/>
    <property type="evidence" value="ECO:0007669"/>
    <property type="project" value="TreeGrafter"/>
</dbReference>
<comment type="subcellular location">
    <subcellularLocation>
        <location evidence="1">Cell projection</location>
        <location evidence="1">Cilium</location>
    </subcellularLocation>
</comment>
<keyword evidence="2" id="KW-0970">Cilium biogenesis/degradation</keyword>
<dbReference type="InterPro" id="IPR025254">
    <property type="entry name" value="CCDC113/CCDC96_CC"/>
</dbReference>
<feature type="domain" description="CCDC113/CCDC96 coiled-coil" evidence="8">
    <location>
        <begin position="229"/>
        <end position="341"/>
    </location>
</feature>
<dbReference type="RefSeq" id="XP_005734879.1">
    <property type="nucleotide sequence ID" value="XM_005734822.1"/>
</dbReference>
<gene>
    <name evidence="10" type="primary">cfap263</name>
</gene>
<keyword evidence="3 7" id="KW-0175">Coiled coil</keyword>
<dbReference type="PANTHER" id="PTHR15654:SF2">
    <property type="entry name" value="COILED-COIL DOMAIN-CONTAINING PROTEIN 113"/>
    <property type="match status" value="1"/>
</dbReference>
<keyword evidence="10" id="KW-0969">Cilium</keyword>
<proteinExistence type="inferred from homology"/>
<accession>A0A9Y3RHK8</accession>
<name>A0A9Y3RHK8_9CICH</name>
<evidence type="ECO:0000313" key="9">
    <source>
        <dbReference type="Proteomes" id="UP000695023"/>
    </source>
</evidence>
<sequence>MEDELSLIEENDEVTQEQKELIYKRIEELKHSNAALLAENDVFESFICRLDPQDLLSQAGGEGAGATRSLKLGAGGVGWRRKSRSNISDRFQPLTLEQKLCVAQREVRETQQDWEKLKLKSEKNKDNYKASMKEAELRLADVRKAKNDFERRLVKPTKDNTLEMKEPEKVLQYIEDKLKVTQLETLNVKNQALKLHEKKLLQQLQQKKEMGKAEYEEFFQEYDEPRPDKNMDELQINSLKVQRVLSSHKEKLQSVTLMSAELSNDIAKVRQMLAKIEEELEHAEKEHSAAEALKHKLRRQLRDYQAPDITEYVHVKDKYKKLKQSIHTWERKVGIAEMAFKTHTKVWNKQVGTSSGEHQIPIKLPHIAAHNM</sequence>
<keyword evidence="10" id="KW-0282">Flagellum</keyword>
<comment type="similarity">
    <text evidence="5">Belongs to the CFAP263 family.</text>
</comment>
<dbReference type="GO" id="GO:0036064">
    <property type="term" value="C:ciliary basal body"/>
    <property type="evidence" value="ECO:0007669"/>
    <property type="project" value="TreeGrafter"/>
</dbReference>
<feature type="coiled-coil region" evidence="7">
    <location>
        <begin position="259"/>
        <end position="300"/>
    </location>
</feature>
<dbReference type="Pfam" id="PF13870">
    <property type="entry name" value="CCDC113_CCDC96_CC"/>
    <property type="match status" value="1"/>
</dbReference>
<reference evidence="10" key="1">
    <citation type="submission" date="2025-08" db="UniProtKB">
        <authorList>
            <consortium name="RefSeq"/>
        </authorList>
    </citation>
    <scope>IDENTIFICATION</scope>
</reference>
<keyword evidence="4" id="KW-0966">Cell projection</keyword>